<reference evidence="1" key="1">
    <citation type="journal article" date="2014" name="Genome Announc.">
        <title>Draft Genome Sequences of Two Lactobacillus Strains, L. farraginis JCM 14108T and L. composti JCM 14202T, Isolated from Compost of Distilled Shochu Residue.</title>
        <authorList>
            <person name="Yuki M."/>
            <person name="Oshima K."/>
            <person name="Suda W."/>
            <person name="Kitahara M."/>
            <person name="Kitamura K."/>
            <person name="Iida T."/>
            <person name="Hattori M."/>
            <person name="Ohkuma M."/>
        </authorList>
    </citation>
    <scope>NUCLEOTIDE SEQUENCE [LARGE SCALE GENOMIC DNA]</scope>
    <source>
        <strain evidence="1">JCM 14108</strain>
    </source>
</reference>
<dbReference type="EMBL" id="BAKI01000030">
    <property type="protein sequence ID" value="GAF37340.1"/>
    <property type="molecule type" value="Genomic_DNA"/>
</dbReference>
<comment type="caution">
    <text evidence="1">The sequence shown here is derived from an EMBL/GenBank/DDBJ whole genome shotgun (WGS) entry which is preliminary data.</text>
</comment>
<dbReference type="AlphaFoldDB" id="X0QFE0"/>
<proteinExistence type="predicted"/>
<evidence type="ECO:0000313" key="1">
    <source>
        <dbReference type="EMBL" id="GAF37340.1"/>
    </source>
</evidence>
<dbReference type="Proteomes" id="UP000019488">
    <property type="component" value="Unassembled WGS sequence"/>
</dbReference>
<organism evidence="1 2">
    <name type="scientific">Lentilactobacillus farraginis DSM 18382 = JCM 14108</name>
    <dbReference type="NCBI Taxonomy" id="1423743"/>
    <lineage>
        <taxon>Bacteria</taxon>
        <taxon>Bacillati</taxon>
        <taxon>Bacillota</taxon>
        <taxon>Bacilli</taxon>
        <taxon>Lactobacillales</taxon>
        <taxon>Lactobacillaceae</taxon>
        <taxon>Lentilactobacillus</taxon>
    </lineage>
</organism>
<protein>
    <submittedName>
        <fullName evidence="1">NADP oxidoreductase, coenzyme F420-dependent</fullName>
    </submittedName>
</protein>
<sequence>MKEPADKFGFDVYDAGPLHEGFRFQNGTPAYVIRADRDQLIAALNKADS</sequence>
<dbReference type="RefSeq" id="WP_235807125.1">
    <property type="nucleotide sequence ID" value="NZ_AZFY01000054.1"/>
</dbReference>
<gene>
    <name evidence="1" type="ORF">JCM14108_2367</name>
</gene>
<evidence type="ECO:0000313" key="2">
    <source>
        <dbReference type="Proteomes" id="UP000019488"/>
    </source>
</evidence>
<accession>X0QFE0</accession>
<name>X0QFE0_9LACO</name>